<dbReference type="PANTHER" id="PTHR41542:SF1">
    <property type="entry name" value="BLL5807 PROTEIN"/>
    <property type="match status" value="1"/>
</dbReference>
<sequence length="302" mass="31624">MRKTLFALFLAVMSLALTVGEAEAKRLGGGKSVGMQREAVTQRAPTPEPTRNAVAPTPAPTPVGAAAAAPKRNWLGPIAGLAAGLGLAALASHFGFGEELANALMIALLVFAAFALFRFFTRRKDAPAAASPLQYAGAGAANNVPPPVAQRETQAPVIGSALGATPPANEAPAHVAPNIPADFDVEGFLRVAKLNFVRLQAANDSGNVADLREFLSPEVFAEIKLQIDERGAVSQQTDIVTLEAALLEVVTEGDRHIASVRFTGMVREEADANAEPFNEVWHLTKPVAGDRGWTVAGLQQIA</sequence>
<keyword evidence="2" id="KW-0812">Transmembrane</keyword>
<feature type="domain" description="Tim44-like" evidence="4">
    <location>
        <begin position="168"/>
        <end position="300"/>
    </location>
</feature>
<evidence type="ECO:0000313" key="5">
    <source>
        <dbReference type="EMBL" id="MQY52436.1"/>
    </source>
</evidence>
<dbReference type="InterPro" id="IPR032710">
    <property type="entry name" value="NTF2-like_dom_sf"/>
</dbReference>
<evidence type="ECO:0000256" key="2">
    <source>
        <dbReference type="SAM" id="Phobius"/>
    </source>
</evidence>
<organism evidence="5 6">
    <name type="scientific">Rhodocyclus tenuis</name>
    <name type="common">Rhodospirillum tenue</name>
    <dbReference type="NCBI Taxonomy" id="1066"/>
    <lineage>
        <taxon>Bacteria</taxon>
        <taxon>Pseudomonadati</taxon>
        <taxon>Pseudomonadota</taxon>
        <taxon>Betaproteobacteria</taxon>
        <taxon>Rhodocyclales</taxon>
        <taxon>Rhodocyclaceae</taxon>
        <taxon>Rhodocyclus</taxon>
    </lineage>
</organism>
<evidence type="ECO:0000313" key="6">
    <source>
        <dbReference type="Proteomes" id="UP000480275"/>
    </source>
</evidence>
<feature type="signal peptide" evidence="3">
    <location>
        <begin position="1"/>
        <end position="24"/>
    </location>
</feature>
<dbReference type="OrthoDB" id="5297955at2"/>
<feature type="transmembrane region" description="Helical" evidence="2">
    <location>
        <begin position="103"/>
        <end position="121"/>
    </location>
</feature>
<dbReference type="SMART" id="SM00978">
    <property type="entry name" value="Tim44"/>
    <property type="match status" value="1"/>
</dbReference>
<keyword evidence="3" id="KW-0732">Signal</keyword>
<evidence type="ECO:0000256" key="1">
    <source>
        <dbReference type="SAM" id="MobiDB-lite"/>
    </source>
</evidence>
<dbReference type="Gene3D" id="3.10.450.240">
    <property type="match status" value="1"/>
</dbReference>
<gene>
    <name evidence="5" type="ORF">GHK24_11695</name>
</gene>
<comment type="caution">
    <text evidence="5">The sequence shown here is derived from an EMBL/GenBank/DDBJ whole genome shotgun (WGS) entry which is preliminary data.</text>
</comment>
<keyword evidence="2" id="KW-0472">Membrane</keyword>
<feature type="region of interest" description="Disordered" evidence="1">
    <location>
        <begin position="30"/>
        <end position="65"/>
    </location>
</feature>
<proteinExistence type="predicted"/>
<accession>A0A6L5JZB6</accession>
<evidence type="ECO:0000259" key="4">
    <source>
        <dbReference type="SMART" id="SM00978"/>
    </source>
</evidence>
<dbReference type="AlphaFoldDB" id="A0A6L5JZB6"/>
<dbReference type="SUPFAM" id="SSF54427">
    <property type="entry name" value="NTF2-like"/>
    <property type="match status" value="1"/>
</dbReference>
<name>A0A6L5JZB6_RHOTE</name>
<feature type="chain" id="PRO_5026707434" evidence="3">
    <location>
        <begin position="25"/>
        <end position="302"/>
    </location>
</feature>
<evidence type="ECO:0000256" key="3">
    <source>
        <dbReference type="SAM" id="SignalP"/>
    </source>
</evidence>
<feature type="transmembrane region" description="Helical" evidence="2">
    <location>
        <begin position="74"/>
        <end position="96"/>
    </location>
</feature>
<protein>
    <submittedName>
        <fullName evidence="5">Tim44 domain-containing protein</fullName>
    </submittedName>
</protein>
<dbReference type="Proteomes" id="UP000480275">
    <property type="component" value="Unassembled WGS sequence"/>
</dbReference>
<keyword evidence="2" id="KW-1133">Transmembrane helix</keyword>
<dbReference type="Pfam" id="PF04280">
    <property type="entry name" value="Tim44"/>
    <property type="match status" value="1"/>
</dbReference>
<dbReference type="InterPro" id="IPR007379">
    <property type="entry name" value="Tim44-like_dom"/>
</dbReference>
<dbReference type="EMBL" id="WIXJ01000010">
    <property type="protein sequence ID" value="MQY52436.1"/>
    <property type="molecule type" value="Genomic_DNA"/>
</dbReference>
<dbReference type="PANTHER" id="PTHR41542">
    <property type="entry name" value="BLL5807 PROTEIN"/>
    <property type="match status" value="1"/>
</dbReference>
<reference evidence="5 6" key="1">
    <citation type="submission" date="2019-10" db="EMBL/GenBank/DDBJ databases">
        <title>Whole-genome sequence of the purple nonsulfur photosynthetic bacterium Rhodocyclus tenuis.</title>
        <authorList>
            <person name="Kyndt J.A."/>
            <person name="Meyer T.E."/>
        </authorList>
    </citation>
    <scope>NUCLEOTIDE SEQUENCE [LARGE SCALE GENOMIC DNA]</scope>
    <source>
        <strain evidence="5 6">DSM 110</strain>
    </source>
</reference>